<sequence length="161" mass="18630">MRRFYIKERLFAMGAKFDVYDEHDNEVYLVEADKFDIGKNISVYSPNKDVKYVYLEQKIRIGAHKYELYNGVGNSIGVLEKELMIPEYRASGKIGDIELKGLGILGRSYDIIKNGISIGKFYKELTFGRDRYILEINDESINEILIGFVVVIDMVRFHNKG</sequence>
<gene>
    <name evidence="1" type="ORF">K5V21_02730</name>
</gene>
<evidence type="ECO:0000313" key="1">
    <source>
        <dbReference type="EMBL" id="MBY0754363.1"/>
    </source>
</evidence>
<comment type="caution">
    <text evidence="1">The sequence shown here is derived from an EMBL/GenBank/DDBJ whole genome shotgun (WGS) entry which is preliminary data.</text>
</comment>
<protein>
    <submittedName>
        <fullName evidence="1">Uncharacterized protein</fullName>
    </submittedName>
</protein>
<organism evidence="1 2">
    <name type="scientific">Clostridium sardiniense</name>
    <name type="common">Clostridium absonum</name>
    <dbReference type="NCBI Taxonomy" id="29369"/>
    <lineage>
        <taxon>Bacteria</taxon>
        <taxon>Bacillati</taxon>
        <taxon>Bacillota</taxon>
        <taxon>Clostridia</taxon>
        <taxon>Eubacteriales</taxon>
        <taxon>Clostridiaceae</taxon>
        <taxon>Clostridium</taxon>
    </lineage>
</organism>
<dbReference type="Pfam" id="PF04525">
    <property type="entry name" value="LOR"/>
    <property type="match status" value="1"/>
</dbReference>
<keyword evidence="2" id="KW-1185">Reference proteome</keyword>
<evidence type="ECO:0000313" key="2">
    <source>
        <dbReference type="Proteomes" id="UP001299068"/>
    </source>
</evidence>
<proteinExistence type="predicted"/>
<dbReference type="SUPFAM" id="SSF54518">
    <property type="entry name" value="Tubby C-terminal domain-like"/>
    <property type="match status" value="1"/>
</dbReference>
<dbReference type="EMBL" id="JAIKTU010000002">
    <property type="protein sequence ID" value="MBY0754363.1"/>
    <property type="molecule type" value="Genomic_DNA"/>
</dbReference>
<dbReference type="RefSeq" id="WP_221858927.1">
    <property type="nucleotide sequence ID" value="NZ_JAIKTU010000002.1"/>
</dbReference>
<dbReference type="Proteomes" id="UP001299068">
    <property type="component" value="Unassembled WGS sequence"/>
</dbReference>
<dbReference type="InterPro" id="IPR025659">
    <property type="entry name" value="Tubby-like_C"/>
</dbReference>
<reference evidence="1 2" key="1">
    <citation type="journal article" date="2021" name="Cell Host Microbe">
        <title>in vivo commensal control of Clostridioides difficile virulence.</title>
        <authorList>
            <person name="Girinathan B.P."/>
            <person name="Dibenedetto N."/>
            <person name="Worley J.N."/>
            <person name="Peltier J."/>
            <person name="Arrieta-Ortiz M.L."/>
            <person name="Rupa Christinal Immanuel S."/>
            <person name="Lavin R."/>
            <person name="Delaney M.L."/>
            <person name="Cummins C."/>
            <person name="Hoffmann M."/>
            <person name="Luo Y."/>
            <person name="Gonzalez-Escalona N."/>
            <person name="Allard M."/>
            <person name="Onderdonk A.B."/>
            <person name="Gerber G.K."/>
            <person name="Sonenshein A.L."/>
            <person name="Baliga N."/>
            <person name="Dupuy B."/>
            <person name="Bry L."/>
        </authorList>
    </citation>
    <scope>NUCLEOTIDE SEQUENCE [LARGE SCALE GENOMIC DNA]</scope>
    <source>
        <strain evidence="1 2">DSM 599</strain>
    </source>
</reference>
<accession>A0ABS7KU69</accession>
<dbReference type="InterPro" id="IPR007612">
    <property type="entry name" value="LOR"/>
</dbReference>
<name>A0ABS7KU69_CLOSR</name>